<dbReference type="PROSITE" id="PS51857">
    <property type="entry name" value="CSD_2"/>
    <property type="match status" value="5"/>
</dbReference>
<evidence type="ECO:0000256" key="6">
    <source>
        <dbReference type="ARBA" id="ARBA00022737"/>
    </source>
</evidence>
<dbReference type="Gene3D" id="2.40.50.140">
    <property type="entry name" value="Nucleic acid-binding proteins"/>
    <property type="match status" value="7"/>
</dbReference>
<feature type="domain" description="CSD" evidence="15">
    <location>
        <begin position="696"/>
        <end position="760"/>
    </location>
</feature>
<evidence type="ECO:0000259" key="16">
    <source>
        <dbReference type="PROSITE" id="PS51938"/>
    </source>
</evidence>
<evidence type="ECO:0000256" key="1">
    <source>
        <dbReference type="ARBA" id="ARBA00004201"/>
    </source>
</evidence>
<protein>
    <recommendedName>
        <fullName evidence="13">Cold shock domain-containing protein E1</fullName>
    </recommendedName>
</protein>
<dbReference type="CDD" id="cd04458">
    <property type="entry name" value="CSP_CDS"/>
    <property type="match status" value="2"/>
</dbReference>
<dbReference type="PANTHER" id="PTHR12913:SF2">
    <property type="entry name" value="COLD SHOCK DOMAIN-CONTAINING PROTEIN E1 ISOFORM X1"/>
    <property type="match status" value="1"/>
</dbReference>
<feature type="domain" description="CSD" evidence="15">
    <location>
        <begin position="78"/>
        <end position="142"/>
    </location>
</feature>
<dbReference type="InterPro" id="IPR019844">
    <property type="entry name" value="CSD_CS"/>
</dbReference>
<evidence type="ECO:0000256" key="8">
    <source>
        <dbReference type="ARBA" id="ARBA00022884"/>
    </source>
</evidence>
<dbReference type="InterPro" id="IPR002059">
    <property type="entry name" value="CSP_DNA-bd"/>
</dbReference>
<name>A0A7N8YC03_9TELE</name>
<evidence type="ECO:0000256" key="4">
    <source>
        <dbReference type="ARBA" id="ARBA00022499"/>
    </source>
</evidence>
<keyword evidence="9" id="KW-0007">Acetylation</keyword>
<dbReference type="PROSITE" id="PS51938">
    <property type="entry name" value="SUZ_C"/>
    <property type="match status" value="1"/>
</dbReference>
<dbReference type="FunFam" id="2.40.50.140:FF:000055">
    <property type="entry name" value="Cold shock domain containing E1, RNA-binding"/>
    <property type="match status" value="1"/>
</dbReference>
<feature type="domain" description="CSD" evidence="15">
    <location>
        <begin position="371"/>
        <end position="435"/>
    </location>
</feature>
<evidence type="ECO:0000256" key="11">
    <source>
        <dbReference type="ARBA" id="ARBA00057277"/>
    </source>
</evidence>
<dbReference type="GO" id="GO:1905172">
    <property type="term" value="F:RISC complex binding"/>
    <property type="evidence" value="ECO:0007669"/>
    <property type="project" value="UniProtKB-ARBA"/>
</dbReference>
<evidence type="ECO:0000256" key="14">
    <source>
        <dbReference type="SAM" id="MobiDB-lite"/>
    </source>
</evidence>
<reference evidence="17" key="2">
    <citation type="submission" date="2025-09" db="UniProtKB">
        <authorList>
            <consortium name="Ensembl"/>
        </authorList>
    </citation>
    <scope>IDENTIFICATION</scope>
</reference>
<feature type="domain" description="CSD" evidence="15">
    <location>
        <begin position="541"/>
        <end position="604"/>
    </location>
</feature>
<evidence type="ECO:0000256" key="7">
    <source>
        <dbReference type="ARBA" id="ARBA00022843"/>
    </source>
</evidence>
<dbReference type="FunFam" id="2.40.50.140:FF:000094">
    <property type="entry name" value="cold shock domain-containing protein E1 isoform X1"/>
    <property type="match status" value="1"/>
</dbReference>
<dbReference type="GO" id="GO:0010494">
    <property type="term" value="C:cytoplasmic stress granule"/>
    <property type="evidence" value="ECO:0007669"/>
    <property type="project" value="UniProtKB-SubCell"/>
</dbReference>
<evidence type="ECO:0000256" key="13">
    <source>
        <dbReference type="ARBA" id="ARBA00069501"/>
    </source>
</evidence>
<dbReference type="FunFam" id="2.40.50.140:FF:000093">
    <property type="entry name" value="cold shock domain-containing protein E1 isoform X1"/>
    <property type="match status" value="1"/>
</dbReference>
<organism evidence="17 18">
    <name type="scientific">Mastacembelus armatus</name>
    <name type="common">zig-zag eel</name>
    <dbReference type="NCBI Taxonomy" id="205130"/>
    <lineage>
        <taxon>Eukaryota</taxon>
        <taxon>Metazoa</taxon>
        <taxon>Chordata</taxon>
        <taxon>Craniata</taxon>
        <taxon>Vertebrata</taxon>
        <taxon>Euteleostomi</taxon>
        <taxon>Actinopterygii</taxon>
        <taxon>Neopterygii</taxon>
        <taxon>Teleostei</taxon>
        <taxon>Neoteleostei</taxon>
        <taxon>Acanthomorphata</taxon>
        <taxon>Anabantaria</taxon>
        <taxon>Synbranchiformes</taxon>
        <taxon>Mastacembelidae</taxon>
        <taxon>Mastacembelus</taxon>
    </lineage>
</organism>
<comment type="similarity">
    <text evidence="10">Belongs to the UNR family.</text>
</comment>
<dbReference type="SUPFAM" id="SSF50249">
    <property type="entry name" value="Nucleic acid-binding proteins"/>
    <property type="match status" value="5"/>
</dbReference>
<dbReference type="Proteomes" id="UP000261640">
    <property type="component" value="Unplaced"/>
</dbReference>
<comment type="subcellular location">
    <subcellularLocation>
        <location evidence="1">Cytoplasm</location>
        <location evidence="1">P-body</location>
    </subcellularLocation>
    <subcellularLocation>
        <location evidence="2">Cytoplasm</location>
        <location evidence="2">Stress granule</location>
    </subcellularLocation>
</comment>
<evidence type="ECO:0000256" key="5">
    <source>
        <dbReference type="ARBA" id="ARBA00022553"/>
    </source>
</evidence>
<feature type="domain" description="SUZ-C" evidence="16">
    <location>
        <begin position="771"/>
        <end position="812"/>
    </location>
</feature>
<keyword evidence="7" id="KW-0832">Ubl conjugation</keyword>
<keyword evidence="18" id="KW-1185">Reference proteome</keyword>
<keyword evidence="4" id="KW-1017">Isopeptide bond</keyword>
<dbReference type="GeneTree" id="ENSGT00390000016950"/>
<dbReference type="GO" id="GO:0003723">
    <property type="term" value="F:RNA binding"/>
    <property type="evidence" value="ECO:0007669"/>
    <property type="project" value="UniProtKB-KW"/>
</dbReference>
<evidence type="ECO:0000256" key="9">
    <source>
        <dbReference type="ARBA" id="ARBA00022990"/>
    </source>
</evidence>
<reference evidence="17" key="1">
    <citation type="submission" date="2025-08" db="UniProtKB">
        <authorList>
            <consortium name="Ensembl"/>
        </authorList>
    </citation>
    <scope>IDENTIFICATION</scope>
</reference>
<comment type="function">
    <text evidence="11">RNA-binding protein involved in translationally coupled mRNA turnover. Implicated with other RNA-binding proteins in the cytoplasmic deadenylation/translational and decay interplay of the FOS mRNA mediated by the major coding-region determinant of instability (mCRD) domain. Required for efficient formation of stress granules.</text>
</comment>
<feature type="region of interest" description="Disordered" evidence="14">
    <location>
        <begin position="1"/>
        <end position="50"/>
    </location>
</feature>
<dbReference type="InterPro" id="IPR011129">
    <property type="entry name" value="CSD"/>
</dbReference>
<evidence type="ECO:0000313" key="17">
    <source>
        <dbReference type="Ensembl" id="ENSMAMP00000062585.1"/>
    </source>
</evidence>
<feature type="compositionally biased region" description="Polar residues" evidence="14">
    <location>
        <begin position="13"/>
        <end position="34"/>
    </location>
</feature>
<keyword evidence="8" id="KW-0694">RNA-binding</keyword>
<evidence type="ECO:0000256" key="2">
    <source>
        <dbReference type="ARBA" id="ARBA00004210"/>
    </source>
</evidence>
<evidence type="ECO:0000256" key="10">
    <source>
        <dbReference type="ARBA" id="ARBA00044751"/>
    </source>
</evidence>
<dbReference type="Pfam" id="PF23456">
    <property type="entry name" value="CSDE1"/>
    <property type="match status" value="4"/>
</dbReference>
<evidence type="ECO:0000256" key="12">
    <source>
        <dbReference type="ARBA" id="ARBA00065656"/>
    </source>
</evidence>
<dbReference type="FunFam" id="2.40.50.140:FF:000088">
    <property type="entry name" value="cold shock domain-containing protein E1 isoform X1"/>
    <property type="match status" value="1"/>
</dbReference>
<feature type="region of interest" description="Disordered" evidence="14">
    <location>
        <begin position="797"/>
        <end position="821"/>
    </location>
</feature>
<dbReference type="Pfam" id="PF12901">
    <property type="entry name" value="SUZ-C"/>
    <property type="match status" value="1"/>
</dbReference>
<dbReference type="AlphaFoldDB" id="A0A7N8YC03"/>
<dbReference type="Ensembl" id="ENSMAMT00000047502.1">
    <property type="protein sequence ID" value="ENSMAMP00000062585.1"/>
    <property type="gene ID" value="ENSMAMG00000008821.2"/>
</dbReference>
<evidence type="ECO:0000259" key="15">
    <source>
        <dbReference type="PROSITE" id="PS51857"/>
    </source>
</evidence>
<dbReference type="Pfam" id="PF00313">
    <property type="entry name" value="CSD"/>
    <property type="match status" value="5"/>
</dbReference>
<dbReference type="InterPro" id="IPR012340">
    <property type="entry name" value="NA-bd_OB-fold"/>
</dbReference>
<evidence type="ECO:0000256" key="3">
    <source>
        <dbReference type="ARBA" id="ARBA00022490"/>
    </source>
</evidence>
<keyword evidence="3" id="KW-0963">Cytoplasm</keyword>
<feature type="domain" description="CSD" evidence="15">
    <location>
        <begin position="207"/>
        <end position="269"/>
    </location>
</feature>
<proteinExistence type="inferred from homology"/>
<feature type="compositionally biased region" description="Basic residues" evidence="14">
    <location>
        <begin position="39"/>
        <end position="49"/>
    </location>
</feature>
<evidence type="ECO:0000313" key="18">
    <source>
        <dbReference type="Proteomes" id="UP000261640"/>
    </source>
</evidence>
<dbReference type="InterPro" id="IPR056400">
    <property type="entry name" value="CSDE1"/>
</dbReference>
<dbReference type="SMART" id="SM00357">
    <property type="entry name" value="CSP"/>
    <property type="match status" value="5"/>
</dbReference>
<keyword evidence="5" id="KW-0597">Phosphoprotein</keyword>
<keyword evidence="6" id="KW-0677">Repeat</keyword>
<dbReference type="PANTHER" id="PTHR12913">
    <property type="entry name" value="UNR PROTEIN N-RAS UPSTREAM GENE PROTEIN"/>
    <property type="match status" value="1"/>
</dbReference>
<comment type="subunit">
    <text evidence="12">Component of a multi subunit autoregulatory ribonucleoprotein complex (ARC), at least composed of IGF2BP1, PABPC1 and CSDE1. Interacts with STRAP. Part of a complex associated with the FOS mCRD domain and consisting of PABPC1, PAIP1, HNRPD and SYNCRIP. The interaction with PABPC1 is direct and RNA-independent. Interacts with EIF4ENIF1/4E-T.</text>
</comment>
<sequence length="821" mass="91225">MERGSSEPPVARSTDSAPSTSTGPMPIPRSSSVSCHPHPGSKKHKRTPLYRRSMSFDPGMLHNNGHTAYANGTAPGIRETGVVEKLLTSYGFIQCSERQARLFFHCSQYNGNLQELKIGDDVEFEVSSDRRTGKPIAVKLLKIKPEVLPEERILGQEVFYLTYTPDDVEGNIHLDTGDKVSFYMETNKHTGAVSARNIQLVKKKQMRCQGVVCATKEAFGFIERADVVKEIFFHYSEFKGDLEALQAGDDVEFTIKDRNGKEVATDVRLLPQGTVIFEDISIEQFEGTVVKVIPKVPTKNQNDPLPGRISARIGFTDKELPFGEKDTKSKVTLLEGDHIHFNISTDRRDKLERATNIDILPDTFSFTKETREMGVIAAIRDGFGFIKCVDRDARMFFHFSEVLEESQLHISDEVEFTVVPDMLSAQRNHAVRIKKLPKGTVSFHTQSEQRFVGVVEKEVVAISKNASPTKGKEKESEEGVIAYEDCGVKLTVPYHSKDLEGGSHPQVGDKVEFSINEVKRTGQQSAVSIRVLNRNTSSAKRLHGFVATLKDNFGFIETANHDQEIFFHYSEMCGDLENLELGDTVEYTLSKGKGNKVSAEKVTKVAAVNGITEDVGATVMTGKVIRPLRSVDPSQTEYQGLIELTEEGGTKGQSYPFGIMGMANKADCLQKGELVKFQLCTVAQTGQKMAYNVVPQRRAVVECVKDQFGFITYEVGESKKLFFHVKEVQDGLELQAGDEVEFSVVLNQRTGKCSACSVRRVSEGPKPVVTPRPDRLVNRLKSITLDDASAPRLVIVRQPRGPDNSKGFSVERKTRQPGVID</sequence>
<dbReference type="PROSITE" id="PS00352">
    <property type="entry name" value="CSD_1"/>
    <property type="match status" value="4"/>
</dbReference>
<dbReference type="GO" id="GO:0000932">
    <property type="term" value="C:P-body"/>
    <property type="evidence" value="ECO:0007669"/>
    <property type="project" value="UniProtKB-SubCell"/>
</dbReference>
<accession>A0A7N8YC03</accession>
<dbReference type="InterPro" id="IPR024642">
    <property type="entry name" value="SUZ-C"/>
</dbReference>